<organism evidence="3 4">
    <name type="scientific">Scandinavium goeteborgense</name>
    <dbReference type="NCBI Taxonomy" id="1851514"/>
    <lineage>
        <taxon>Bacteria</taxon>
        <taxon>Pseudomonadati</taxon>
        <taxon>Pseudomonadota</taxon>
        <taxon>Gammaproteobacteria</taxon>
        <taxon>Enterobacterales</taxon>
        <taxon>Enterobacteriaceae</taxon>
        <taxon>Scandinavium</taxon>
    </lineage>
</organism>
<dbReference type="SUPFAM" id="SSF89155">
    <property type="entry name" value="TorD-like"/>
    <property type="match status" value="1"/>
</dbReference>
<dbReference type="Proteomes" id="UP000295530">
    <property type="component" value="Unassembled WGS sequence"/>
</dbReference>
<dbReference type="PANTHER" id="PTHR34227">
    <property type="entry name" value="CHAPERONE PROTEIN YCDY"/>
    <property type="match status" value="1"/>
</dbReference>
<proteinExistence type="inferred from homology"/>
<evidence type="ECO:0000313" key="4">
    <source>
        <dbReference type="Proteomes" id="UP000295530"/>
    </source>
</evidence>
<dbReference type="PIRSF" id="PIRSF004690">
    <property type="entry name" value="DmsD"/>
    <property type="match status" value="1"/>
</dbReference>
<dbReference type="InterPro" id="IPR020945">
    <property type="entry name" value="DMSO/NO3_reduct_chaperone"/>
</dbReference>
<dbReference type="GO" id="GO:0005048">
    <property type="term" value="F:signal sequence binding"/>
    <property type="evidence" value="ECO:0007669"/>
    <property type="project" value="InterPro"/>
</dbReference>
<dbReference type="OrthoDB" id="3174863at2"/>
<dbReference type="InterPro" id="IPR028611">
    <property type="entry name" value="DmsD_chaperone"/>
</dbReference>
<keyword evidence="1 2" id="KW-0143">Chaperone</keyword>
<comment type="similarity">
    <text evidence="2">Belongs to the TorD/DmsD family. DmsD subfamily.</text>
</comment>
<protein>
    <recommendedName>
        <fullName evidence="2">Tat proofreading chaperone DmsD</fullName>
    </recommendedName>
    <alternativeName>
        <fullName evidence="2">DMSO reductase maturation protein</fullName>
    </alternativeName>
    <alternativeName>
        <fullName evidence="2">Twin-arginine leader-binding protein DmsD</fullName>
    </alternativeName>
</protein>
<dbReference type="HAMAP" id="MF_00940">
    <property type="entry name" value="DmsD_chaperone"/>
    <property type="match status" value="1"/>
</dbReference>
<sequence>MNQPRFVEAIAITGRVLGGLFYYDPQSENIAPLIRAFHDGSWAQQWPESIPFKPELVESFQVASEEPLSEAYQRLFVGPYALPAPPWGSVWLDRENVLFGDSTLALRQWMRENGIAFEAEQNEPEDHFGTLLMLAAWLKENNRDEEWQQLLGWHLLPWSGRFLEEFVAHAEHPFYRSLGELAQQTLAFWQTELLSPVADKKLYR</sequence>
<evidence type="ECO:0000256" key="1">
    <source>
        <dbReference type="ARBA" id="ARBA00023186"/>
    </source>
</evidence>
<dbReference type="InterPro" id="IPR036411">
    <property type="entry name" value="TorD-like_sf"/>
</dbReference>
<accession>A0A4R6EE98</accession>
<dbReference type="Pfam" id="PF02613">
    <property type="entry name" value="Nitrate_red_del"/>
    <property type="match status" value="1"/>
</dbReference>
<keyword evidence="4" id="KW-1185">Reference proteome</keyword>
<dbReference type="AlphaFoldDB" id="A0A4R6EE98"/>
<gene>
    <name evidence="2" type="primary">dmsD</name>
    <name evidence="3" type="ORF">EC847_11080</name>
</gene>
<dbReference type="Gene3D" id="1.10.3480.10">
    <property type="entry name" value="TorD-like"/>
    <property type="match status" value="1"/>
</dbReference>
<name>A0A4R6EE98_SCAGO</name>
<reference evidence="3 4" key="1">
    <citation type="submission" date="2019-03" db="EMBL/GenBank/DDBJ databases">
        <title>Genomic analyses of the natural microbiome of Caenorhabditis elegans.</title>
        <authorList>
            <person name="Samuel B."/>
        </authorList>
    </citation>
    <scope>NUCLEOTIDE SEQUENCE [LARGE SCALE GENOMIC DNA]</scope>
    <source>
        <strain evidence="3 4">BIGb0156</strain>
    </source>
</reference>
<dbReference type="EMBL" id="SNVX01000010">
    <property type="protein sequence ID" value="TDN56575.1"/>
    <property type="molecule type" value="Genomic_DNA"/>
</dbReference>
<comment type="caution">
    <text evidence="3">The sequence shown here is derived from an EMBL/GenBank/DDBJ whole genome shotgun (WGS) entry which is preliminary data.</text>
</comment>
<dbReference type="NCBIfam" id="NF008632">
    <property type="entry name" value="PRK11621.1"/>
    <property type="match status" value="1"/>
</dbReference>
<comment type="function">
    <text evidence="2">Required for biogenesis/assembly of DMSO reductase, but not for the interaction of the DmsA signal peptide with the Tat system. May be part of a chaperone cascade complex that facilitates a folding-maturation pathway for the substrate protein.</text>
</comment>
<dbReference type="RefSeq" id="WP_125354462.1">
    <property type="nucleotide sequence ID" value="NZ_CP054058.1"/>
</dbReference>
<evidence type="ECO:0000256" key="2">
    <source>
        <dbReference type="HAMAP-Rule" id="MF_00940"/>
    </source>
</evidence>
<dbReference type="InterPro" id="IPR050289">
    <property type="entry name" value="TorD/DmsD_chaperones"/>
</dbReference>
<evidence type="ECO:0000313" key="3">
    <source>
        <dbReference type="EMBL" id="TDN56575.1"/>
    </source>
</evidence>
<dbReference type="InterPro" id="IPR026269">
    <property type="entry name" value="DmsD-type"/>
</dbReference>
<dbReference type="PANTHER" id="PTHR34227:SF6">
    <property type="entry name" value="TAT PROOFREADING CHAPERONE DMSD"/>
    <property type="match status" value="1"/>
</dbReference>